<comment type="caution">
    <text evidence="6">The sequence shown here is derived from an EMBL/GenBank/DDBJ whole genome shotgun (WGS) entry which is preliminary data.</text>
</comment>
<evidence type="ECO:0000256" key="1">
    <source>
        <dbReference type="ARBA" id="ARBA00010939"/>
    </source>
</evidence>
<dbReference type="InterPro" id="IPR006196">
    <property type="entry name" value="RNA-binding_domain_S1_IF1"/>
</dbReference>
<evidence type="ECO:0000259" key="5">
    <source>
        <dbReference type="PROSITE" id="PS50832"/>
    </source>
</evidence>
<feature type="domain" description="S1-like" evidence="5">
    <location>
        <begin position="46"/>
        <end position="91"/>
    </location>
</feature>
<name>A0A1F6URV0_9BACT</name>
<protein>
    <recommendedName>
        <fullName evidence="5">S1-like domain-containing protein</fullName>
    </recommendedName>
</protein>
<dbReference type="InterPro" id="IPR012340">
    <property type="entry name" value="NA-bd_OB-fold"/>
</dbReference>
<dbReference type="Gene3D" id="2.40.50.140">
    <property type="entry name" value="Nucleic acid-binding proteins"/>
    <property type="match status" value="1"/>
</dbReference>
<dbReference type="PANTHER" id="PTHR33370">
    <property type="entry name" value="TRANSLATION INITIATION FACTOR IF-1, CHLOROPLASTIC"/>
    <property type="match status" value="1"/>
</dbReference>
<dbReference type="GO" id="GO:0003743">
    <property type="term" value="F:translation initiation factor activity"/>
    <property type="evidence" value="ECO:0007669"/>
    <property type="project" value="UniProtKB-UniRule"/>
</dbReference>
<proteinExistence type="inferred from homology"/>
<dbReference type="SUPFAM" id="SSF50249">
    <property type="entry name" value="Nucleic acid-binding proteins"/>
    <property type="match status" value="1"/>
</dbReference>
<dbReference type="GO" id="GO:0043022">
    <property type="term" value="F:ribosome binding"/>
    <property type="evidence" value="ECO:0007669"/>
    <property type="project" value="TreeGrafter"/>
</dbReference>
<dbReference type="GO" id="GO:0003723">
    <property type="term" value="F:RNA binding"/>
    <property type="evidence" value="ECO:0007669"/>
    <property type="project" value="InterPro"/>
</dbReference>
<dbReference type="GO" id="GO:0005829">
    <property type="term" value="C:cytosol"/>
    <property type="evidence" value="ECO:0007669"/>
    <property type="project" value="TreeGrafter"/>
</dbReference>
<accession>A0A1F6URV0</accession>
<dbReference type="AlphaFoldDB" id="A0A1F6URV0"/>
<keyword evidence="3 4" id="KW-0648">Protein biosynthesis</keyword>
<gene>
    <name evidence="6" type="ORF">A2814_00950</name>
</gene>
<dbReference type="EMBL" id="MFTI01000017">
    <property type="protein sequence ID" value="OGI60118.1"/>
    <property type="molecule type" value="Genomic_DNA"/>
</dbReference>
<comment type="similarity">
    <text evidence="1">Belongs to the IF-1 family.</text>
</comment>
<organism evidence="6 7">
    <name type="scientific">Candidatus Nomurabacteria bacterium RIFCSPHIGHO2_01_FULL_38_19</name>
    <dbReference type="NCBI Taxonomy" id="1801732"/>
    <lineage>
        <taxon>Bacteria</taxon>
        <taxon>Candidatus Nomuraibacteriota</taxon>
    </lineage>
</organism>
<dbReference type="Proteomes" id="UP000177869">
    <property type="component" value="Unassembled WGS sequence"/>
</dbReference>
<reference evidence="6 7" key="1">
    <citation type="journal article" date="2016" name="Nat. Commun.">
        <title>Thousands of microbial genomes shed light on interconnected biogeochemical processes in an aquifer system.</title>
        <authorList>
            <person name="Anantharaman K."/>
            <person name="Brown C.T."/>
            <person name="Hug L.A."/>
            <person name="Sharon I."/>
            <person name="Castelle C.J."/>
            <person name="Probst A.J."/>
            <person name="Thomas B.C."/>
            <person name="Singh A."/>
            <person name="Wilkins M.J."/>
            <person name="Karaoz U."/>
            <person name="Brodie E.L."/>
            <person name="Williams K.H."/>
            <person name="Hubbard S.S."/>
            <person name="Banfield J.F."/>
        </authorList>
    </citation>
    <scope>NUCLEOTIDE SEQUENCE [LARGE SCALE GENOMIC DNA]</scope>
</reference>
<dbReference type="Pfam" id="PF01176">
    <property type="entry name" value="eIF-1a"/>
    <property type="match status" value="1"/>
</dbReference>
<evidence type="ECO:0000313" key="7">
    <source>
        <dbReference type="Proteomes" id="UP000177869"/>
    </source>
</evidence>
<sequence>MSDSKNEKLLIVRGVVTEALPNTLFKVRLSARNASDTADVDGESTRAEGSDEILAYLSGKMRIHRIKVLIGDSVEVVLDPYGGKGRIIKRL</sequence>
<evidence type="ECO:0000256" key="4">
    <source>
        <dbReference type="PROSITE-ProRule" id="PRU00181"/>
    </source>
</evidence>
<dbReference type="STRING" id="1801732.A2814_00950"/>
<dbReference type="PROSITE" id="PS50832">
    <property type="entry name" value="S1_IF1_TYPE"/>
    <property type="match status" value="1"/>
</dbReference>
<evidence type="ECO:0000256" key="3">
    <source>
        <dbReference type="ARBA" id="ARBA00022917"/>
    </source>
</evidence>
<keyword evidence="2 4" id="KW-0396">Initiation factor</keyword>
<dbReference type="InterPro" id="IPR004368">
    <property type="entry name" value="TIF_IF1"/>
</dbReference>
<evidence type="ECO:0000256" key="2">
    <source>
        <dbReference type="ARBA" id="ARBA00022540"/>
    </source>
</evidence>
<dbReference type="PANTHER" id="PTHR33370:SF1">
    <property type="entry name" value="TRANSLATION INITIATION FACTOR IF-1, CHLOROPLASTIC"/>
    <property type="match status" value="1"/>
</dbReference>
<evidence type="ECO:0000313" key="6">
    <source>
        <dbReference type="EMBL" id="OGI60118.1"/>
    </source>
</evidence>